<dbReference type="RefSeq" id="WP_377213802.1">
    <property type="nucleotide sequence ID" value="NZ_JBHTJV010000026.1"/>
</dbReference>
<organism evidence="2 3">
    <name type="scientific">Pseudahrensia aquimaris</name>
    <dbReference type="NCBI Taxonomy" id="744461"/>
    <lineage>
        <taxon>Bacteria</taxon>
        <taxon>Pseudomonadati</taxon>
        <taxon>Pseudomonadota</taxon>
        <taxon>Alphaproteobacteria</taxon>
        <taxon>Hyphomicrobiales</taxon>
        <taxon>Ahrensiaceae</taxon>
        <taxon>Pseudahrensia</taxon>
    </lineage>
</organism>
<evidence type="ECO:0000313" key="2">
    <source>
        <dbReference type="EMBL" id="MFD0917949.1"/>
    </source>
</evidence>
<reference evidence="3" key="1">
    <citation type="journal article" date="2019" name="Int. J. Syst. Evol. Microbiol.">
        <title>The Global Catalogue of Microorganisms (GCM) 10K type strain sequencing project: providing services to taxonomists for standard genome sequencing and annotation.</title>
        <authorList>
            <consortium name="The Broad Institute Genomics Platform"/>
            <consortium name="The Broad Institute Genome Sequencing Center for Infectious Disease"/>
            <person name="Wu L."/>
            <person name="Ma J."/>
        </authorList>
    </citation>
    <scope>NUCLEOTIDE SEQUENCE [LARGE SCALE GENOMIC DNA]</scope>
    <source>
        <strain evidence="3">CCUG 60023</strain>
    </source>
</reference>
<gene>
    <name evidence="2" type="ORF">ACFQ14_16205</name>
</gene>
<dbReference type="EMBL" id="JBHTJV010000026">
    <property type="protein sequence ID" value="MFD0917949.1"/>
    <property type="molecule type" value="Genomic_DNA"/>
</dbReference>
<feature type="chain" id="PRO_5047305013" evidence="1">
    <location>
        <begin position="29"/>
        <end position="149"/>
    </location>
</feature>
<keyword evidence="3" id="KW-1185">Reference proteome</keyword>
<keyword evidence="1" id="KW-0732">Signal</keyword>
<feature type="signal peptide" evidence="1">
    <location>
        <begin position="1"/>
        <end position="28"/>
    </location>
</feature>
<sequence>MTKLAKRMAALAAIFATSGMITMGSAIVTPQTAAADSCWDHNGSLMRLVANGNQRAFYYERPSAVLRQAGVRRGTLLFNGRKQGNSYVGTARRFSKWCSAPLEYSVSGPISGNQTRVTVRGTRPVYASGCRNTGRIARDRLVFTYSHQC</sequence>
<dbReference type="Proteomes" id="UP001597101">
    <property type="component" value="Unassembled WGS sequence"/>
</dbReference>
<comment type="caution">
    <text evidence="2">The sequence shown here is derived from an EMBL/GenBank/DDBJ whole genome shotgun (WGS) entry which is preliminary data.</text>
</comment>
<proteinExistence type="predicted"/>
<evidence type="ECO:0000313" key="3">
    <source>
        <dbReference type="Proteomes" id="UP001597101"/>
    </source>
</evidence>
<evidence type="ECO:0000256" key="1">
    <source>
        <dbReference type="SAM" id="SignalP"/>
    </source>
</evidence>
<protein>
    <submittedName>
        <fullName evidence="2">Uncharacterized protein</fullName>
    </submittedName>
</protein>
<accession>A0ABW3FHI9</accession>
<name>A0ABW3FHI9_9HYPH</name>